<dbReference type="PANTHER" id="PTHR33619:SF3">
    <property type="entry name" value="POLYSACCHARIDE EXPORT PROTEIN GFCE-RELATED"/>
    <property type="match status" value="1"/>
</dbReference>
<protein>
    <submittedName>
        <fullName evidence="4">Polysaccharide biosynthesis/export family protein</fullName>
    </submittedName>
</protein>
<proteinExistence type="predicted"/>
<evidence type="ECO:0000313" key="4">
    <source>
        <dbReference type="EMBL" id="MCO6047432.1"/>
    </source>
</evidence>
<feature type="domain" description="Polysaccharide export protein N-terminal" evidence="2">
    <location>
        <begin position="70"/>
        <end position="143"/>
    </location>
</feature>
<sequence length="371" mass="38707">MQAVSPYSHLLNGRHAALLSVAVLVLATAGCYSGHYQAASLPSELRAEATHGAPNMSLAKLSTMVGGTSKLAPGDLLHVTVLSGLEEEATSKPARVGDNGAINVPLVGAVSVAGLDEQQAAELVRVAAIERGIYRDPQVTVSVAKRAVNQITVLGAVSEPGTHEVPKSASNLVAAIAAAGGFTEEAGTEVEVLRQPRSIFAQAPSKSEDGDVQLAAFTSPPLNAPHSRTERIDLAKLDDAPVDFGVGDQDVVMVHPAEKRVIHVAGLVRQPNQFEMPRDQDLYVLDAVAMAGGESSPVADKVFVIRRLEGQVEPRVIELSMAEAKVNGDANLLLAPGDLVSVEATPLTHVVDTLSQVFRITAGVGGNLLSF</sequence>
<comment type="caution">
    <text evidence="4">The sequence shown here is derived from an EMBL/GenBank/DDBJ whole genome shotgun (WGS) entry which is preliminary data.</text>
</comment>
<reference evidence="4" key="1">
    <citation type="submission" date="2022-06" db="EMBL/GenBank/DDBJ databases">
        <title>Aeoliella straminimaris, a novel planctomycete from sediments.</title>
        <authorList>
            <person name="Vitorino I.R."/>
            <person name="Lage O.M."/>
        </authorList>
    </citation>
    <scope>NUCLEOTIDE SEQUENCE</scope>
    <source>
        <strain evidence="4">ICT_H6.2</strain>
    </source>
</reference>
<dbReference type="InterPro" id="IPR003715">
    <property type="entry name" value="Poly_export_N"/>
</dbReference>
<dbReference type="Pfam" id="PF02563">
    <property type="entry name" value="Poly_export"/>
    <property type="match status" value="1"/>
</dbReference>
<dbReference type="InterPro" id="IPR049712">
    <property type="entry name" value="Poly_export"/>
</dbReference>
<name>A0A9X2FE44_9BACT</name>
<keyword evidence="5" id="KW-1185">Reference proteome</keyword>
<accession>A0A9X2FE44</accession>
<dbReference type="PANTHER" id="PTHR33619">
    <property type="entry name" value="POLYSACCHARIDE EXPORT PROTEIN GFCE-RELATED"/>
    <property type="match status" value="1"/>
</dbReference>
<evidence type="ECO:0000259" key="2">
    <source>
        <dbReference type="Pfam" id="PF02563"/>
    </source>
</evidence>
<keyword evidence="1" id="KW-0732">Signal</keyword>
<feature type="domain" description="Soluble ligand binding" evidence="3">
    <location>
        <begin position="151"/>
        <end position="195"/>
    </location>
</feature>
<feature type="domain" description="Soluble ligand binding" evidence="3">
    <location>
        <begin position="261"/>
        <end position="313"/>
    </location>
</feature>
<dbReference type="AlphaFoldDB" id="A0A9X2FE44"/>
<dbReference type="Pfam" id="PF10531">
    <property type="entry name" value="SLBB"/>
    <property type="match status" value="2"/>
</dbReference>
<dbReference type="Proteomes" id="UP001155241">
    <property type="component" value="Unassembled WGS sequence"/>
</dbReference>
<organism evidence="4 5">
    <name type="scientific">Aeoliella straminimaris</name>
    <dbReference type="NCBI Taxonomy" id="2954799"/>
    <lineage>
        <taxon>Bacteria</taxon>
        <taxon>Pseudomonadati</taxon>
        <taxon>Planctomycetota</taxon>
        <taxon>Planctomycetia</taxon>
        <taxon>Pirellulales</taxon>
        <taxon>Lacipirellulaceae</taxon>
        <taxon>Aeoliella</taxon>
    </lineage>
</organism>
<dbReference type="RefSeq" id="WP_252855542.1">
    <property type="nucleotide sequence ID" value="NZ_JAMXLR010000092.1"/>
</dbReference>
<dbReference type="Gene3D" id="3.10.560.10">
    <property type="entry name" value="Outer membrane lipoprotein wza domain like"/>
    <property type="match status" value="2"/>
</dbReference>
<dbReference type="GO" id="GO:0015159">
    <property type="term" value="F:polysaccharide transmembrane transporter activity"/>
    <property type="evidence" value="ECO:0007669"/>
    <property type="project" value="InterPro"/>
</dbReference>
<evidence type="ECO:0000313" key="5">
    <source>
        <dbReference type="Proteomes" id="UP001155241"/>
    </source>
</evidence>
<dbReference type="EMBL" id="JAMXLR010000092">
    <property type="protein sequence ID" value="MCO6047432.1"/>
    <property type="molecule type" value="Genomic_DNA"/>
</dbReference>
<evidence type="ECO:0000259" key="3">
    <source>
        <dbReference type="Pfam" id="PF10531"/>
    </source>
</evidence>
<evidence type="ECO:0000256" key="1">
    <source>
        <dbReference type="ARBA" id="ARBA00022729"/>
    </source>
</evidence>
<gene>
    <name evidence="4" type="ORF">NG895_26310</name>
</gene>
<dbReference type="InterPro" id="IPR019554">
    <property type="entry name" value="Soluble_ligand-bd"/>
</dbReference>